<accession>A0A239V8N0</accession>
<reference evidence="2 3" key="1">
    <citation type="submission" date="2017-06" db="EMBL/GenBank/DDBJ databases">
        <authorList>
            <consortium name="Pathogen Informatics"/>
        </authorList>
    </citation>
    <scope>NUCLEOTIDE SEQUENCE [LARGE SCALE GENOMIC DNA]</scope>
    <source>
        <strain evidence="2 3">NCTC13039</strain>
    </source>
</reference>
<dbReference type="AlphaFoldDB" id="A0A239V8N0"/>
<name>A0A239V8N0_9MICO</name>
<dbReference type="PANTHER" id="PTHR12149">
    <property type="entry name" value="FRUCTOSAMINE 3 KINASE-RELATED PROTEIN"/>
    <property type="match status" value="1"/>
</dbReference>
<evidence type="ECO:0000256" key="1">
    <source>
        <dbReference type="PIRNR" id="PIRNR006221"/>
    </source>
</evidence>
<sequence length="293" mass="32119">MSAGAVPDYLRDFRDVWEEFHLSDVTPVRGGDVARSFRAQTPDGAVFIKVLPDPVPGMFEHEALGLRALREHVPASLNVPRVLSSSQRGLVLEWVDEGERGSAATEEEFGRGLAGLHGSSNEFFGGVGGDARGVLGTVDLDERPCDRWSEFFAERRLVPLTEQAVAAGRLDPRARGLVERLAQRADELCGAVEPPALLHGDLWAGNRLVDVNGRNWLVDPAVFWGHREYDVAMMMLFGGFGSRAFAAYEEVAPLADGWKSRVRWYQLPPLLVHTIMFGGSYGNEALAAMGAYL</sequence>
<dbReference type="Gene3D" id="1.20.1270.240">
    <property type="match status" value="1"/>
</dbReference>
<proteinExistence type="inferred from homology"/>
<evidence type="ECO:0000313" key="3">
    <source>
        <dbReference type="Proteomes" id="UP000242637"/>
    </source>
</evidence>
<dbReference type="PANTHER" id="PTHR12149:SF8">
    <property type="entry name" value="PROTEIN-RIBULOSAMINE 3-KINASE"/>
    <property type="match status" value="1"/>
</dbReference>
<comment type="similarity">
    <text evidence="1">Belongs to the fructosamine kinase family.</text>
</comment>
<dbReference type="RefSeq" id="WP_034401319.1">
    <property type="nucleotide sequence ID" value="NZ_LT906453.1"/>
</dbReference>
<evidence type="ECO:0000313" key="2">
    <source>
        <dbReference type="EMBL" id="SNV18535.1"/>
    </source>
</evidence>
<keyword evidence="1" id="KW-0808">Transferase</keyword>
<keyword evidence="1 2" id="KW-0418">Kinase</keyword>
<dbReference type="Gene3D" id="1.10.510.10">
    <property type="entry name" value="Transferase(Phosphotransferase) domain 1"/>
    <property type="match status" value="1"/>
</dbReference>
<organism evidence="2 3">
    <name type="scientific">Dermatophilus congolensis</name>
    <dbReference type="NCBI Taxonomy" id="1863"/>
    <lineage>
        <taxon>Bacteria</taxon>
        <taxon>Bacillati</taxon>
        <taxon>Actinomycetota</taxon>
        <taxon>Actinomycetes</taxon>
        <taxon>Micrococcales</taxon>
        <taxon>Dermatophilaceae</taxon>
        <taxon>Dermatophilus</taxon>
    </lineage>
</organism>
<dbReference type="EMBL" id="LT906453">
    <property type="protein sequence ID" value="SNV18535.1"/>
    <property type="molecule type" value="Genomic_DNA"/>
</dbReference>
<protein>
    <submittedName>
        <fullName evidence="2">Fructosamine-3-kinase</fullName>
    </submittedName>
</protein>
<dbReference type="GO" id="GO:0016301">
    <property type="term" value="F:kinase activity"/>
    <property type="evidence" value="ECO:0007669"/>
    <property type="project" value="UniProtKB-UniRule"/>
</dbReference>
<dbReference type="GeneID" id="63458763"/>
<dbReference type="Gene3D" id="3.30.200.20">
    <property type="entry name" value="Phosphorylase Kinase, domain 1"/>
    <property type="match status" value="1"/>
</dbReference>
<dbReference type="PIRSF" id="PIRSF006221">
    <property type="entry name" value="Ketosamine-3-kinase"/>
    <property type="match status" value="1"/>
</dbReference>
<dbReference type="SUPFAM" id="SSF56112">
    <property type="entry name" value="Protein kinase-like (PK-like)"/>
    <property type="match status" value="1"/>
</dbReference>
<dbReference type="InterPro" id="IPR011009">
    <property type="entry name" value="Kinase-like_dom_sf"/>
</dbReference>
<dbReference type="STRING" id="1121387.GCA_000429885_01582"/>
<dbReference type="Proteomes" id="UP000242637">
    <property type="component" value="Chromosome 1"/>
</dbReference>
<gene>
    <name evidence="2" type="ORF">SAMEA4475696_00480</name>
</gene>
<keyword evidence="3" id="KW-1185">Reference proteome</keyword>
<dbReference type="Pfam" id="PF03881">
    <property type="entry name" value="Fructosamin_kin"/>
    <property type="match status" value="1"/>
</dbReference>
<dbReference type="OrthoDB" id="5291879at2"/>
<dbReference type="KEGG" id="dco:SAMEA4475696_0480"/>
<dbReference type="InterPro" id="IPR016477">
    <property type="entry name" value="Fructo-/Ketosamine-3-kinase"/>
</dbReference>